<keyword evidence="3 8" id="KW-1133">Transmembrane helix</keyword>
<feature type="transmembrane region" description="Helical" evidence="8">
    <location>
        <begin position="269"/>
        <end position="292"/>
    </location>
</feature>
<feature type="transmembrane region" description="Helical" evidence="8">
    <location>
        <begin position="50"/>
        <end position="71"/>
    </location>
</feature>
<evidence type="ECO:0000313" key="10">
    <source>
        <dbReference type="Proteomes" id="UP000694844"/>
    </source>
</evidence>
<keyword evidence="7" id="KW-0807">Transducer</keyword>
<dbReference type="PROSITE" id="PS50262">
    <property type="entry name" value="G_PROTEIN_RECEP_F1_2"/>
    <property type="match status" value="1"/>
</dbReference>
<dbReference type="InterPro" id="IPR017452">
    <property type="entry name" value="GPCR_Rhodpsn_7TM"/>
</dbReference>
<dbReference type="Gene3D" id="1.20.1070.10">
    <property type="entry name" value="Rhodopsin 7-helix transmembrane proteins"/>
    <property type="match status" value="1"/>
</dbReference>
<feature type="transmembrane region" description="Helical" evidence="8">
    <location>
        <begin position="9"/>
        <end position="30"/>
    </location>
</feature>
<dbReference type="RefSeq" id="XP_022301613.1">
    <property type="nucleotide sequence ID" value="XM_022445905.1"/>
</dbReference>
<sequence length="402" mass="44939">MKKAKKDQAIFQIMFYLIMTTLLCFVMNNAVLGASAQRGSWVGGDVFCQLFAYFSNSLVSFAILAATLATFERRYAVIDPDKHLQVFTPINTRFLLIGLYMLSVLLCAGPLYGWGEYSNFKGVLKILISVTLDDHSLQNSTLSSILCQHVNGTHNNRLQDFSARALDTILTQWPHTYRRSEMTNCMNGQVLLQIRAENTNVADDIHNDISSNRFNDVIIKKYMNGSASLGSGLSLRTFVNRGEFQSYRDVYITFQSIGVCSLDFSPTNAYVISSTVYILCTTVIGPLLLMILNSLVIFKRMKCPYLSLTGAVTYLRCVNVGGIATTLCCVPYYMINFMNMHGVVINRTLNLLCTAMFYSSSLCITLPFLIDYVLNRLKIRSSGYSSTEVTELQSIAESTGEC</sequence>
<gene>
    <name evidence="11" type="primary">LOC111109684</name>
</gene>
<evidence type="ECO:0000256" key="5">
    <source>
        <dbReference type="ARBA" id="ARBA00023136"/>
    </source>
</evidence>
<reference evidence="10" key="1">
    <citation type="submission" date="2024-06" db="UniProtKB">
        <authorList>
            <consortium name="RefSeq"/>
        </authorList>
    </citation>
    <scope>NUCLEOTIDE SEQUENCE [LARGE SCALE GENOMIC DNA]</scope>
</reference>
<reference evidence="11" key="2">
    <citation type="submission" date="2025-08" db="UniProtKB">
        <authorList>
            <consortium name="RefSeq"/>
        </authorList>
    </citation>
    <scope>IDENTIFICATION</scope>
    <source>
        <tissue evidence="11">Whole sample</tissue>
    </source>
</reference>
<dbReference type="GO" id="GO:0016020">
    <property type="term" value="C:membrane"/>
    <property type="evidence" value="ECO:0007669"/>
    <property type="project" value="UniProtKB-SubCell"/>
</dbReference>
<comment type="subcellular location">
    <subcellularLocation>
        <location evidence="1">Membrane</location>
        <topology evidence="1">Multi-pass membrane protein</topology>
    </subcellularLocation>
</comment>
<keyword evidence="5 8" id="KW-0472">Membrane</keyword>
<organism evidence="10 11">
    <name type="scientific">Crassostrea virginica</name>
    <name type="common">Eastern oyster</name>
    <dbReference type="NCBI Taxonomy" id="6565"/>
    <lineage>
        <taxon>Eukaryota</taxon>
        <taxon>Metazoa</taxon>
        <taxon>Spiralia</taxon>
        <taxon>Lophotrochozoa</taxon>
        <taxon>Mollusca</taxon>
        <taxon>Bivalvia</taxon>
        <taxon>Autobranchia</taxon>
        <taxon>Pteriomorphia</taxon>
        <taxon>Ostreida</taxon>
        <taxon>Ostreoidea</taxon>
        <taxon>Ostreidae</taxon>
        <taxon>Crassostrea</taxon>
    </lineage>
</organism>
<keyword evidence="6" id="KW-0675">Receptor</keyword>
<dbReference type="GeneID" id="111109684"/>
<evidence type="ECO:0000313" key="11">
    <source>
        <dbReference type="RefSeq" id="XP_022301613.1"/>
    </source>
</evidence>
<feature type="transmembrane region" description="Helical" evidence="8">
    <location>
        <begin position="313"/>
        <end position="335"/>
    </location>
</feature>
<evidence type="ECO:0000256" key="2">
    <source>
        <dbReference type="ARBA" id="ARBA00022692"/>
    </source>
</evidence>
<evidence type="ECO:0000256" key="6">
    <source>
        <dbReference type="ARBA" id="ARBA00023170"/>
    </source>
</evidence>
<evidence type="ECO:0000256" key="3">
    <source>
        <dbReference type="ARBA" id="ARBA00022989"/>
    </source>
</evidence>
<dbReference type="InterPro" id="IPR050125">
    <property type="entry name" value="GPCR_opsins"/>
</dbReference>
<dbReference type="PANTHER" id="PTHR24240">
    <property type="entry name" value="OPSIN"/>
    <property type="match status" value="1"/>
</dbReference>
<dbReference type="SUPFAM" id="SSF81321">
    <property type="entry name" value="Family A G protein-coupled receptor-like"/>
    <property type="match status" value="1"/>
</dbReference>
<keyword evidence="4" id="KW-0297">G-protein coupled receptor</keyword>
<dbReference type="OrthoDB" id="6144677at2759"/>
<feature type="transmembrane region" description="Helical" evidence="8">
    <location>
        <begin position="355"/>
        <end position="374"/>
    </location>
</feature>
<feature type="domain" description="G-protein coupled receptors family 1 profile" evidence="9">
    <location>
        <begin position="1"/>
        <end position="106"/>
    </location>
</feature>
<proteinExistence type="predicted"/>
<protein>
    <submittedName>
        <fullName evidence="11">Uncharacterized protein LOC111109684</fullName>
    </submittedName>
</protein>
<dbReference type="Proteomes" id="UP000694844">
    <property type="component" value="Chromosome 1"/>
</dbReference>
<evidence type="ECO:0000256" key="7">
    <source>
        <dbReference type="ARBA" id="ARBA00023224"/>
    </source>
</evidence>
<evidence type="ECO:0000256" key="4">
    <source>
        <dbReference type="ARBA" id="ARBA00023040"/>
    </source>
</evidence>
<accession>A0A8B8BEG0</accession>
<evidence type="ECO:0000259" key="9">
    <source>
        <dbReference type="PROSITE" id="PS50262"/>
    </source>
</evidence>
<evidence type="ECO:0000256" key="8">
    <source>
        <dbReference type="SAM" id="Phobius"/>
    </source>
</evidence>
<dbReference type="GO" id="GO:0004930">
    <property type="term" value="F:G protein-coupled receptor activity"/>
    <property type="evidence" value="ECO:0007669"/>
    <property type="project" value="UniProtKB-KW"/>
</dbReference>
<dbReference type="AlphaFoldDB" id="A0A8B8BEG0"/>
<dbReference type="CDD" id="cd00637">
    <property type="entry name" value="7tm_classA_rhodopsin-like"/>
    <property type="match status" value="1"/>
</dbReference>
<evidence type="ECO:0000256" key="1">
    <source>
        <dbReference type="ARBA" id="ARBA00004141"/>
    </source>
</evidence>
<keyword evidence="2 8" id="KW-0812">Transmembrane</keyword>
<name>A0A8B8BEG0_CRAVI</name>
<dbReference type="KEGG" id="cvn:111109684"/>
<feature type="transmembrane region" description="Helical" evidence="8">
    <location>
        <begin position="92"/>
        <end position="114"/>
    </location>
</feature>
<keyword evidence="10" id="KW-1185">Reference proteome</keyword>